<dbReference type="EMBL" id="VSRR010006674">
    <property type="protein sequence ID" value="MPC45325.1"/>
    <property type="molecule type" value="Genomic_DNA"/>
</dbReference>
<comment type="caution">
    <text evidence="2">The sequence shown here is derived from an EMBL/GenBank/DDBJ whole genome shotgun (WGS) entry which is preliminary data.</text>
</comment>
<gene>
    <name evidence="2" type="ORF">E2C01_039021</name>
</gene>
<feature type="region of interest" description="Disordered" evidence="1">
    <location>
        <begin position="111"/>
        <end position="165"/>
    </location>
</feature>
<sequence length="165" mass="19076">MEEEQEQALHDGAECIAMRMAGLMDGVMYVMGEDLTNTSEAWTLVGAKKRRREEKKQIRRKGSRYQMNDRSGWRRENDWRIEKPRERPHQRTYTVTQAAVLVESTKHLDDMEDGWAVPPDLQRPTHHPARNAAADHSTDDISGWDAPPQDLGWDVPPEELTGWDL</sequence>
<reference evidence="2 3" key="1">
    <citation type="submission" date="2019-05" db="EMBL/GenBank/DDBJ databases">
        <title>Another draft genome of Portunus trituberculatus and its Hox gene families provides insights of decapod evolution.</title>
        <authorList>
            <person name="Jeong J.-H."/>
            <person name="Song I."/>
            <person name="Kim S."/>
            <person name="Choi T."/>
            <person name="Kim D."/>
            <person name="Ryu S."/>
            <person name="Kim W."/>
        </authorList>
    </citation>
    <scope>NUCLEOTIDE SEQUENCE [LARGE SCALE GENOMIC DNA]</scope>
    <source>
        <tissue evidence="2">Muscle</tissue>
    </source>
</reference>
<proteinExistence type="predicted"/>
<keyword evidence="3" id="KW-1185">Reference proteome</keyword>
<feature type="compositionally biased region" description="Basic residues" evidence="1">
    <location>
        <begin position="51"/>
        <end position="63"/>
    </location>
</feature>
<organism evidence="2 3">
    <name type="scientific">Portunus trituberculatus</name>
    <name type="common">Swimming crab</name>
    <name type="synonym">Neptunus trituberculatus</name>
    <dbReference type="NCBI Taxonomy" id="210409"/>
    <lineage>
        <taxon>Eukaryota</taxon>
        <taxon>Metazoa</taxon>
        <taxon>Ecdysozoa</taxon>
        <taxon>Arthropoda</taxon>
        <taxon>Crustacea</taxon>
        <taxon>Multicrustacea</taxon>
        <taxon>Malacostraca</taxon>
        <taxon>Eumalacostraca</taxon>
        <taxon>Eucarida</taxon>
        <taxon>Decapoda</taxon>
        <taxon>Pleocyemata</taxon>
        <taxon>Brachyura</taxon>
        <taxon>Eubrachyura</taxon>
        <taxon>Portunoidea</taxon>
        <taxon>Portunidae</taxon>
        <taxon>Portuninae</taxon>
        <taxon>Portunus</taxon>
    </lineage>
</organism>
<accession>A0A5B7FII5</accession>
<evidence type="ECO:0000256" key="1">
    <source>
        <dbReference type="SAM" id="MobiDB-lite"/>
    </source>
</evidence>
<dbReference type="AlphaFoldDB" id="A0A5B7FII5"/>
<evidence type="ECO:0000313" key="2">
    <source>
        <dbReference type="EMBL" id="MPC45325.1"/>
    </source>
</evidence>
<name>A0A5B7FII5_PORTR</name>
<protein>
    <submittedName>
        <fullName evidence="2">Uncharacterized protein</fullName>
    </submittedName>
</protein>
<dbReference type="Proteomes" id="UP000324222">
    <property type="component" value="Unassembled WGS sequence"/>
</dbReference>
<evidence type="ECO:0000313" key="3">
    <source>
        <dbReference type="Proteomes" id="UP000324222"/>
    </source>
</evidence>
<feature type="region of interest" description="Disordered" evidence="1">
    <location>
        <begin position="51"/>
        <end position="71"/>
    </location>
</feature>